<dbReference type="RefSeq" id="WP_283401102.1">
    <property type="nucleotide sequence ID" value="NZ_FXUB01000006.1"/>
</dbReference>
<proteinExistence type="predicted"/>
<sequence>MRAKIKLATALLCLPFVFAGCGGGGSSENLSSTSYLTGTVEASKVAGVEVCINGTDTCVKSASDGTFKLPISSLPVTLVLKVGDLPLGTVNASSTAVSVNPLTLAGGNATVAQAVGAVIHAMANDTTGSEEVIDLSNVGSVIVNSATDNGTLVDCIKESLESGENATLEVDGHEVEVAVDNGVPVVKVDNQTVDYTDMFNLYQNMWQIENMLSYMDGRKVKFDDGAICNVKVEPNPDDFVVKLSDCDKSGEYHIRLDEVQKQVVAVNKDGKEYPLSYSSVANAICYYDKEENSTECFSLYSPEVEESLLQELAILMAKANGKEVSFSDSEDNDTCTVVADPFDVTRFMFVNCGNSNNTDDTFERIYEDNGTVYVTDEDGATCKITAVDLEKGEFFYSCENDTGSWINGTAKVDFSNETLSAAALDKFSNVLNLIKMFNGKQITFAETNGTDNWVETCDLIKKDDNVFELTNCSNSTDDGEYFVSFSPDGEVILVNKNDYEDVTYVDSVNATNSYMTYHYLLDDRIEVNGTIIEVTDAMKPIAPEVSLEDVERFLESHNGTPIYFLENATSVENCTLTYNGTGIQLSNCTNPDDDYNATLSYNDTGVFLTESNGTVDKIIGVTDNALCIDSPDDGIICFTDYDPLNNSTLDASELEGKYYVGYTSTNGDGVLSPEYCFELKDGEILYPTINGIEVLGNYVIDGNKIEVENQTSDVDIIVLDTKLDDAYVALEQTDNDTNMYLYKAISSEEDCIAINAMNP</sequence>
<dbReference type="SUPFAM" id="SSF50998">
    <property type="entry name" value="Quinoprotein alcohol dehydrogenase-like"/>
    <property type="match status" value="1"/>
</dbReference>
<name>A0ABY1NV38_9BACT</name>
<evidence type="ECO:0000256" key="1">
    <source>
        <dbReference type="SAM" id="SignalP"/>
    </source>
</evidence>
<accession>A0ABY1NV38</accession>
<keyword evidence="3" id="KW-1185">Reference proteome</keyword>
<feature type="signal peptide" evidence="1">
    <location>
        <begin position="1"/>
        <end position="19"/>
    </location>
</feature>
<dbReference type="Proteomes" id="UP001157911">
    <property type="component" value="Unassembled WGS sequence"/>
</dbReference>
<evidence type="ECO:0000313" key="2">
    <source>
        <dbReference type="EMBL" id="SMP19045.1"/>
    </source>
</evidence>
<comment type="caution">
    <text evidence="2">The sequence shown here is derived from an EMBL/GenBank/DDBJ whole genome shotgun (WGS) entry which is preliminary data.</text>
</comment>
<keyword evidence="1" id="KW-0732">Signal</keyword>
<protein>
    <submittedName>
        <fullName evidence="2">Uncharacterized protein</fullName>
    </submittedName>
</protein>
<evidence type="ECO:0000313" key="3">
    <source>
        <dbReference type="Proteomes" id="UP001157911"/>
    </source>
</evidence>
<reference evidence="2 3" key="1">
    <citation type="submission" date="2017-05" db="EMBL/GenBank/DDBJ databases">
        <authorList>
            <person name="Varghese N."/>
            <person name="Submissions S."/>
        </authorList>
    </citation>
    <scope>NUCLEOTIDE SEQUENCE [LARGE SCALE GENOMIC DNA]</scope>
    <source>
        <strain evidence="2 3">DSM 15522</strain>
    </source>
</reference>
<feature type="chain" id="PRO_5045935089" evidence="1">
    <location>
        <begin position="20"/>
        <end position="759"/>
    </location>
</feature>
<dbReference type="InterPro" id="IPR011047">
    <property type="entry name" value="Quinoprotein_ADH-like_sf"/>
</dbReference>
<gene>
    <name evidence="2" type="ORF">SAMN06265339_1666</name>
</gene>
<dbReference type="EMBL" id="FXUB01000006">
    <property type="protein sequence ID" value="SMP19045.1"/>
    <property type="molecule type" value="Genomic_DNA"/>
</dbReference>
<organism evidence="2 3">
    <name type="scientific">Desulfurobacterium pacificum</name>
    <dbReference type="NCBI Taxonomy" id="240166"/>
    <lineage>
        <taxon>Bacteria</taxon>
        <taxon>Pseudomonadati</taxon>
        <taxon>Aquificota</taxon>
        <taxon>Aquificia</taxon>
        <taxon>Desulfurobacteriales</taxon>
        <taxon>Desulfurobacteriaceae</taxon>
        <taxon>Desulfurobacterium</taxon>
    </lineage>
</organism>
<dbReference type="PROSITE" id="PS51257">
    <property type="entry name" value="PROKAR_LIPOPROTEIN"/>
    <property type="match status" value="1"/>
</dbReference>